<evidence type="ECO:0000256" key="1">
    <source>
        <dbReference type="SAM" id="MobiDB-lite"/>
    </source>
</evidence>
<feature type="compositionally biased region" description="Low complexity" evidence="1">
    <location>
        <begin position="470"/>
        <end position="479"/>
    </location>
</feature>
<feature type="region of interest" description="Disordered" evidence="1">
    <location>
        <begin position="318"/>
        <end position="353"/>
    </location>
</feature>
<reference evidence="2" key="1">
    <citation type="submission" date="2022-01" db="EMBL/GenBank/DDBJ databases">
        <title>Genome-Based Taxonomic Classification of the Phylum Actinobacteria.</title>
        <authorList>
            <person name="Gao Y."/>
        </authorList>
    </citation>
    <scope>NUCLEOTIDE SEQUENCE</scope>
    <source>
        <strain evidence="2">KLBMP 8922</strain>
    </source>
</reference>
<feature type="compositionally biased region" description="Basic and acidic residues" evidence="1">
    <location>
        <begin position="318"/>
        <end position="343"/>
    </location>
</feature>
<organism evidence="2 3">
    <name type="scientific">Yinghuangia soli</name>
    <dbReference type="NCBI Taxonomy" id="2908204"/>
    <lineage>
        <taxon>Bacteria</taxon>
        <taxon>Bacillati</taxon>
        <taxon>Actinomycetota</taxon>
        <taxon>Actinomycetes</taxon>
        <taxon>Kitasatosporales</taxon>
        <taxon>Streptomycetaceae</taxon>
        <taxon>Yinghuangia</taxon>
    </lineage>
</organism>
<proteinExistence type="predicted"/>
<gene>
    <name evidence="2" type="ORF">LZ495_15820</name>
</gene>
<dbReference type="AlphaFoldDB" id="A0AA41U0P5"/>
<evidence type="ECO:0000313" key="3">
    <source>
        <dbReference type="Proteomes" id="UP001165378"/>
    </source>
</evidence>
<dbReference type="Proteomes" id="UP001165378">
    <property type="component" value="Unassembled WGS sequence"/>
</dbReference>
<feature type="region of interest" description="Disordered" evidence="1">
    <location>
        <begin position="470"/>
        <end position="492"/>
    </location>
</feature>
<sequence>MAPDRLRSLADWMAHEAGNVTVHLVLEDQNSKLAQMTADLRRPFSTDGRGKHIAAGLFNWGVGPSTAWERACSDPFYLVMRQSTQAFPRSWRELQPHLAPAAYSYVSLNCGDGVKDLDVLRGLGELAGRNSSRSGSAVGGSAVGGSPVGGNATAGAGASSGSSVYIPVDASSELVRLAANRAAKSPVTNGVFVLGCQADTEVRDQLAKIRAVVDKLQDGAVLFSLFGNTIGNYERDLALLKMVGEVLLTGDDDRLIAEFATTEDVSQAAVEAAKDEYVRVRAFREYVTSPLIHYTDLHVDYRNLEFAGEVEYGLADNRADDRGGRASREAREGRDGRDGREGRGGGARSGSRRNRDGHAILLRMLYRNRSAEPRRVILSDRSEMAFEPDDTIMLHLVRKYRRDRLPDLFAACGLVAAGPPVDTRFAESRSGLPKFGVQLALLRRADRLGDPSPNHVEGLFTASPTATAAAAAASASTAAEEARGVPAAQPAG</sequence>
<protein>
    <submittedName>
        <fullName evidence="2">Uncharacterized protein</fullName>
    </submittedName>
</protein>
<dbReference type="RefSeq" id="WP_235052828.1">
    <property type="nucleotide sequence ID" value="NZ_JAKFHA010000007.1"/>
</dbReference>
<name>A0AA41U0P5_9ACTN</name>
<evidence type="ECO:0000313" key="2">
    <source>
        <dbReference type="EMBL" id="MCF2528675.1"/>
    </source>
</evidence>
<dbReference type="Gene3D" id="3.40.50.150">
    <property type="entry name" value="Vaccinia Virus protein VP39"/>
    <property type="match status" value="1"/>
</dbReference>
<dbReference type="EMBL" id="JAKFHA010000007">
    <property type="protein sequence ID" value="MCF2528675.1"/>
    <property type="molecule type" value="Genomic_DNA"/>
</dbReference>
<keyword evidence="3" id="KW-1185">Reference proteome</keyword>
<dbReference type="InterPro" id="IPR029063">
    <property type="entry name" value="SAM-dependent_MTases_sf"/>
</dbReference>
<comment type="caution">
    <text evidence="2">The sequence shown here is derived from an EMBL/GenBank/DDBJ whole genome shotgun (WGS) entry which is preliminary data.</text>
</comment>
<accession>A0AA41U0P5</accession>